<dbReference type="PANTHER" id="PTHR24305">
    <property type="entry name" value="CYTOCHROME P450"/>
    <property type="match status" value="1"/>
</dbReference>
<reference evidence="7 8" key="1">
    <citation type="submission" date="2018-02" db="EMBL/GenBank/DDBJ databases">
        <authorList>
            <person name="Cohen D.B."/>
            <person name="Kent A.D."/>
        </authorList>
    </citation>
    <scope>NUCLEOTIDE SEQUENCE [LARGE SCALE GENOMIC DNA]</scope>
    <source>
        <strain evidence="7 8">CCAP 1448/3</strain>
    </source>
</reference>
<sequence length="450" mass="51011">MGQLPPSSQDLPYIQTFKWLFYPTQFFEENAQKYGDVFSINIGPTFRPQVHVSNPQLIEQIFAVEPYKFQSASKFAIGLLGKESLVAIDGERHRSQKKLLTPPFHGDRLRSYADTIAQIVQQQTSSWKEGGKVNLPSVMKEISFKAIAKTVFGLTDSDRSQQIESLLLARNTPTANLLQGIALAFPPSRGLIKKSPQWHQAKARAEARDRLIYEEIADKRAQANGSDILSLMISAEDENGRKMEDIELRDELMTLLFAGKETTAIALSWLLWWVKSDRARAALAGRSIEQQLLAELSQIDASDYLGLTRLPYLNAVCLETLRIYPAPMSCFNRIPQQDYNLGGFVIPAGVPIFPAIYLTHHREDLYPDPKAFRPERFLERQYAPHEYLPFGGGNRRCLGMAFALLEMKIVLATMLRAWNLELSEPRTLKPKREGLLLKCPDYDIVPKSRN</sequence>
<evidence type="ECO:0000313" key="8">
    <source>
        <dbReference type="Proteomes" id="UP000238762"/>
    </source>
</evidence>
<dbReference type="InterPro" id="IPR036396">
    <property type="entry name" value="Cyt_P450_sf"/>
</dbReference>
<dbReference type="InterPro" id="IPR050121">
    <property type="entry name" value="Cytochrome_P450_monoxygenase"/>
</dbReference>
<evidence type="ECO:0000313" key="7">
    <source>
        <dbReference type="EMBL" id="PSB04975.1"/>
    </source>
</evidence>
<dbReference type="GO" id="GO:0020037">
    <property type="term" value="F:heme binding"/>
    <property type="evidence" value="ECO:0007669"/>
    <property type="project" value="InterPro"/>
</dbReference>
<dbReference type="Gene3D" id="1.10.630.10">
    <property type="entry name" value="Cytochrome P450"/>
    <property type="match status" value="1"/>
</dbReference>
<dbReference type="AlphaFoldDB" id="A0A2T1C9N2"/>
<protein>
    <submittedName>
        <fullName evidence="7">Cytochrome P450</fullName>
    </submittedName>
</protein>
<proteinExistence type="inferred from homology"/>
<dbReference type="InterPro" id="IPR017972">
    <property type="entry name" value="Cyt_P450_CS"/>
</dbReference>
<organism evidence="7 8">
    <name type="scientific">Merismopedia glauca CCAP 1448/3</name>
    <dbReference type="NCBI Taxonomy" id="1296344"/>
    <lineage>
        <taxon>Bacteria</taxon>
        <taxon>Bacillati</taxon>
        <taxon>Cyanobacteriota</taxon>
        <taxon>Cyanophyceae</taxon>
        <taxon>Synechococcales</taxon>
        <taxon>Merismopediaceae</taxon>
        <taxon>Merismopedia</taxon>
    </lineage>
</organism>
<dbReference type="PANTHER" id="PTHR24305:SF166">
    <property type="entry name" value="CYTOCHROME P450 12A4, MITOCHONDRIAL-RELATED"/>
    <property type="match status" value="1"/>
</dbReference>
<dbReference type="GO" id="GO:0016705">
    <property type="term" value="F:oxidoreductase activity, acting on paired donors, with incorporation or reduction of molecular oxygen"/>
    <property type="evidence" value="ECO:0007669"/>
    <property type="project" value="InterPro"/>
</dbReference>
<dbReference type="Pfam" id="PF00067">
    <property type="entry name" value="p450"/>
    <property type="match status" value="1"/>
</dbReference>
<keyword evidence="4 5" id="KW-0408">Iron</keyword>
<dbReference type="Proteomes" id="UP000238762">
    <property type="component" value="Unassembled WGS sequence"/>
</dbReference>
<dbReference type="PRINTS" id="PR00385">
    <property type="entry name" value="P450"/>
</dbReference>
<dbReference type="EMBL" id="PVWJ01000005">
    <property type="protein sequence ID" value="PSB04975.1"/>
    <property type="molecule type" value="Genomic_DNA"/>
</dbReference>
<evidence type="ECO:0000256" key="4">
    <source>
        <dbReference type="ARBA" id="ARBA00023004"/>
    </source>
</evidence>
<dbReference type="CDD" id="cd11053">
    <property type="entry name" value="CYP110-like"/>
    <property type="match status" value="1"/>
</dbReference>
<keyword evidence="5 6" id="KW-0349">Heme</keyword>
<evidence type="ECO:0000256" key="1">
    <source>
        <dbReference type="ARBA" id="ARBA00001971"/>
    </source>
</evidence>
<evidence type="ECO:0000256" key="2">
    <source>
        <dbReference type="ARBA" id="ARBA00010617"/>
    </source>
</evidence>
<feature type="binding site" description="axial binding residue" evidence="5">
    <location>
        <position position="397"/>
    </location>
    <ligand>
        <name>heme</name>
        <dbReference type="ChEBI" id="CHEBI:30413"/>
    </ligand>
    <ligandPart>
        <name>Fe</name>
        <dbReference type="ChEBI" id="CHEBI:18248"/>
    </ligandPart>
</feature>
<dbReference type="RefSeq" id="WP_106286942.1">
    <property type="nucleotide sequence ID" value="NZ_CAWNTC010000136.1"/>
</dbReference>
<gene>
    <name evidence="7" type="ORF">C7B64_01770</name>
</gene>
<dbReference type="InterPro" id="IPR002403">
    <property type="entry name" value="Cyt_P450_E_grp-IV"/>
</dbReference>
<comment type="caution">
    <text evidence="7">The sequence shown here is derived from an EMBL/GenBank/DDBJ whole genome shotgun (WGS) entry which is preliminary data.</text>
</comment>
<keyword evidence="6" id="KW-0503">Monooxygenase</keyword>
<accession>A0A2T1C9N2</accession>
<comment type="similarity">
    <text evidence="2 6">Belongs to the cytochrome P450 family.</text>
</comment>
<dbReference type="OrthoDB" id="446280at2"/>
<dbReference type="GO" id="GO:0005506">
    <property type="term" value="F:iron ion binding"/>
    <property type="evidence" value="ECO:0007669"/>
    <property type="project" value="InterPro"/>
</dbReference>
<reference evidence="7 8" key="2">
    <citation type="submission" date="2018-03" db="EMBL/GenBank/DDBJ databases">
        <title>The ancient ancestry and fast evolution of plastids.</title>
        <authorList>
            <person name="Moore K.R."/>
            <person name="Magnabosco C."/>
            <person name="Momper L."/>
            <person name="Gold D.A."/>
            <person name="Bosak T."/>
            <person name="Fournier G.P."/>
        </authorList>
    </citation>
    <scope>NUCLEOTIDE SEQUENCE [LARGE SCALE GENOMIC DNA]</scope>
    <source>
        <strain evidence="7 8">CCAP 1448/3</strain>
    </source>
</reference>
<dbReference type="GO" id="GO:0004497">
    <property type="term" value="F:monooxygenase activity"/>
    <property type="evidence" value="ECO:0007669"/>
    <property type="project" value="UniProtKB-KW"/>
</dbReference>
<evidence type="ECO:0000256" key="3">
    <source>
        <dbReference type="ARBA" id="ARBA00022723"/>
    </source>
</evidence>
<dbReference type="InterPro" id="IPR001128">
    <property type="entry name" value="Cyt_P450"/>
</dbReference>
<dbReference type="PRINTS" id="PR00465">
    <property type="entry name" value="EP450IV"/>
</dbReference>
<keyword evidence="8" id="KW-1185">Reference proteome</keyword>
<keyword evidence="3 5" id="KW-0479">Metal-binding</keyword>
<dbReference type="PROSITE" id="PS00086">
    <property type="entry name" value="CYTOCHROME_P450"/>
    <property type="match status" value="1"/>
</dbReference>
<dbReference type="SUPFAM" id="SSF48264">
    <property type="entry name" value="Cytochrome P450"/>
    <property type="match status" value="1"/>
</dbReference>
<keyword evidence="6" id="KW-0560">Oxidoreductase</keyword>
<comment type="cofactor">
    <cofactor evidence="1 5">
        <name>heme</name>
        <dbReference type="ChEBI" id="CHEBI:30413"/>
    </cofactor>
</comment>
<name>A0A2T1C9N2_9CYAN</name>
<evidence type="ECO:0000256" key="6">
    <source>
        <dbReference type="RuleBase" id="RU000461"/>
    </source>
</evidence>
<evidence type="ECO:0000256" key="5">
    <source>
        <dbReference type="PIRSR" id="PIRSR602403-1"/>
    </source>
</evidence>